<dbReference type="Pfam" id="PF10908">
    <property type="entry name" value="Tlde1_dom"/>
    <property type="match status" value="1"/>
</dbReference>
<feature type="signal peptide" evidence="2">
    <location>
        <begin position="1"/>
        <end position="32"/>
    </location>
</feature>
<organism evidence="4 5">
    <name type="scientific">Blastochloris viridis</name>
    <name type="common">Rhodopseudomonas viridis</name>
    <dbReference type="NCBI Taxonomy" id="1079"/>
    <lineage>
        <taxon>Bacteria</taxon>
        <taxon>Pseudomonadati</taxon>
        <taxon>Pseudomonadota</taxon>
        <taxon>Alphaproteobacteria</taxon>
        <taxon>Hyphomicrobiales</taxon>
        <taxon>Blastochloridaceae</taxon>
        <taxon>Blastochloris</taxon>
    </lineage>
</organism>
<feature type="chain" id="PRO_5026870404" evidence="2">
    <location>
        <begin position="33"/>
        <end position="387"/>
    </location>
</feature>
<evidence type="ECO:0000313" key="4">
    <source>
        <dbReference type="EMBL" id="TKW61421.1"/>
    </source>
</evidence>
<proteinExistence type="predicted"/>
<dbReference type="AlphaFoldDB" id="A0A6N4R899"/>
<evidence type="ECO:0000256" key="1">
    <source>
        <dbReference type="SAM" id="MobiDB-lite"/>
    </source>
</evidence>
<accession>A0A6N4R899</accession>
<evidence type="ECO:0000313" key="5">
    <source>
        <dbReference type="Proteomes" id="UP000320948"/>
    </source>
</evidence>
<evidence type="ECO:0000259" key="3">
    <source>
        <dbReference type="Pfam" id="PF10908"/>
    </source>
</evidence>
<sequence length="387" mass="39890">MTKTRTAAPKTVTIFAGMMALAVMMSPLAAHADFNVSNDMITTLGGLSTAPTAEASDSNISALQAKVNALKAEMNATNNPVKAAQLAAVASALQDIIARLQAGFIITDYKVKTNESTLETTVAISFADETDNIVMLAIRIPPVDDYMGDSSGATDDYGNDGTSGSSSGGSGGADMLTQILQQLGSQMGGGQNRLSSIQNTLNSMISNNGATSPVESMLSGAVKDAVNSAMQCNADGSKVAGNGTAVYDISAGKVYMPNGEVLEAHSGLGNMMDNPAFVNQRGQGPTPPGVYSLSMRESLFHGTEAIRMTPGSGTQMYGRDGILAHPPLRRGSIGSSGCIAFADYSKFLNAFKRGEVQQIVVVSSVSDANNKCTPPVYNTPSPSGSGS</sequence>
<dbReference type="Proteomes" id="UP000320948">
    <property type="component" value="Unassembled WGS sequence"/>
</dbReference>
<keyword evidence="2" id="KW-0732">Signal</keyword>
<name>A0A6N4R899_BLAVI</name>
<gene>
    <name evidence="4" type="ORF">DI628_02015</name>
</gene>
<feature type="domain" description="Tlde1" evidence="3">
    <location>
        <begin position="261"/>
        <end position="363"/>
    </location>
</feature>
<dbReference type="EMBL" id="VAFM01000001">
    <property type="protein sequence ID" value="TKW61421.1"/>
    <property type="molecule type" value="Genomic_DNA"/>
</dbReference>
<reference evidence="4 5" key="1">
    <citation type="journal article" date="2017" name="Nat. Commun.">
        <title>In situ click chemistry generation of cyclooxygenase-2 inhibitors.</title>
        <authorList>
            <person name="Bhardwaj A."/>
            <person name="Kaur J."/>
            <person name="Wuest M."/>
            <person name="Wuest F."/>
        </authorList>
    </citation>
    <scope>NUCLEOTIDE SEQUENCE [LARGE SCALE GENOMIC DNA]</scope>
    <source>
        <strain evidence="4">S2_018_000_R2_106</strain>
    </source>
</reference>
<feature type="region of interest" description="Disordered" evidence="1">
    <location>
        <begin position="149"/>
        <end position="171"/>
    </location>
</feature>
<dbReference type="InterPro" id="IPR021225">
    <property type="entry name" value="Tlde1_dom"/>
</dbReference>
<comment type="caution">
    <text evidence="4">The sequence shown here is derived from an EMBL/GenBank/DDBJ whole genome shotgun (WGS) entry which is preliminary data.</text>
</comment>
<protein>
    <submittedName>
        <fullName evidence="4">DUF2778 domain-containing protein</fullName>
    </submittedName>
</protein>
<evidence type="ECO:0000256" key="2">
    <source>
        <dbReference type="SAM" id="SignalP"/>
    </source>
</evidence>